<evidence type="ECO:0000256" key="4">
    <source>
        <dbReference type="ARBA" id="ARBA00022857"/>
    </source>
</evidence>
<comment type="subunit">
    <text evidence="8">Homodimer.</text>
</comment>
<keyword evidence="4 8" id="KW-0521">NADP</keyword>
<feature type="domain" description="SDH C-terminal" evidence="11">
    <location>
        <begin position="240"/>
        <end position="269"/>
    </location>
</feature>
<evidence type="ECO:0000259" key="9">
    <source>
        <dbReference type="Pfam" id="PF01488"/>
    </source>
</evidence>
<dbReference type="GO" id="GO:0050661">
    <property type="term" value="F:NADP binding"/>
    <property type="evidence" value="ECO:0007669"/>
    <property type="project" value="InterPro"/>
</dbReference>
<feature type="domain" description="Quinate/shikimate 5-dehydrogenase/glutamyl-tRNA reductase" evidence="9">
    <location>
        <begin position="110"/>
        <end position="191"/>
    </location>
</feature>
<dbReference type="Gene3D" id="3.40.50.720">
    <property type="entry name" value="NAD(P)-binding Rossmann-like Domain"/>
    <property type="match status" value="1"/>
</dbReference>
<dbReference type="EC" id="1.1.1.25" evidence="2 8"/>
<reference evidence="12 13" key="1">
    <citation type="submission" date="2019-08" db="EMBL/GenBank/DDBJ databases">
        <title>Bacillus genomes from the desert of Cuatro Cienegas, Coahuila.</title>
        <authorList>
            <person name="Olmedo-Alvarez G."/>
        </authorList>
    </citation>
    <scope>NUCLEOTIDE SEQUENCE [LARGE SCALE GENOMIC DNA]</scope>
    <source>
        <strain evidence="12 13">CH28_1T</strain>
    </source>
</reference>
<dbReference type="Gene3D" id="3.40.50.10860">
    <property type="entry name" value="Leucine Dehydrogenase, chain A, domain 1"/>
    <property type="match status" value="1"/>
</dbReference>
<dbReference type="GO" id="GO:0008652">
    <property type="term" value="P:amino acid biosynthetic process"/>
    <property type="evidence" value="ECO:0007669"/>
    <property type="project" value="UniProtKB-KW"/>
</dbReference>
<dbReference type="InterPro" id="IPR036291">
    <property type="entry name" value="NAD(P)-bd_dom_sf"/>
</dbReference>
<evidence type="ECO:0000259" key="11">
    <source>
        <dbReference type="Pfam" id="PF18317"/>
    </source>
</evidence>
<keyword evidence="6 8" id="KW-0057">Aromatic amino acid biosynthesis</keyword>
<dbReference type="InterPro" id="IPR011342">
    <property type="entry name" value="Shikimate_DH"/>
</dbReference>
<dbReference type="AlphaFoldDB" id="A0A5D4SZJ3"/>
<proteinExistence type="inferred from homology"/>
<keyword evidence="3 8" id="KW-0028">Amino-acid biosynthesis</keyword>
<sequence length="278" mass="30354">MKSLYGVIGSPIAHSMSPLIHNDAFLHNGMDAHYHAFHVDAGELETAVAGMRALGVNGFNVTIPHKEAIIPLLDSVEEAALKIGAVNTVVNKNGKLIGYNTDGRGFVEALKEVVELKNKHILIIGAGGAARAIFYTLAIEEGIHVDICNRTVSKSEDLVREFSLEQISRSITVEQAAKELDRYDVVVQTTSVGMFPKINDIPLALNSIKQHAVFSDIIYNPLETKLLREAKDLGAVTQNGIHMFAYQAALAFELWTGKLPDTDRMKNLVKEHLGGKTC</sequence>
<dbReference type="InterPro" id="IPR006151">
    <property type="entry name" value="Shikm_DH/Glu-tRNA_Rdtase"/>
</dbReference>
<dbReference type="Proteomes" id="UP000322524">
    <property type="component" value="Unassembled WGS sequence"/>
</dbReference>
<evidence type="ECO:0000256" key="2">
    <source>
        <dbReference type="ARBA" id="ARBA00012962"/>
    </source>
</evidence>
<protein>
    <recommendedName>
        <fullName evidence="2 8">Shikimate dehydrogenase (NADP(+))</fullName>
        <shortName evidence="8">SDH</shortName>
        <ecNumber evidence="2 8">1.1.1.25</ecNumber>
    </recommendedName>
</protein>
<comment type="caution">
    <text evidence="12">The sequence shown here is derived from an EMBL/GenBank/DDBJ whole genome shotgun (WGS) entry which is preliminary data.</text>
</comment>
<dbReference type="SUPFAM" id="SSF53223">
    <property type="entry name" value="Aminoacid dehydrogenase-like, N-terminal domain"/>
    <property type="match status" value="1"/>
</dbReference>
<evidence type="ECO:0000256" key="7">
    <source>
        <dbReference type="ARBA" id="ARBA00049442"/>
    </source>
</evidence>
<evidence type="ECO:0000313" key="13">
    <source>
        <dbReference type="Proteomes" id="UP000322524"/>
    </source>
</evidence>
<comment type="pathway">
    <text evidence="1 8">Metabolic intermediate biosynthesis; chorismate biosynthesis; chorismate from D-erythrose 4-phosphate and phosphoenolpyruvate: step 4/7.</text>
</comment>
<dbReference type="HAMAP" id="MF_00222">
    <property type="entry name" value="Shikimate_DH_AroE"/>
    <property type="match status" value="1"/>
</dbReference>
<name>A0A5D4SZJ3_9BACI</name>
<dbReference type="GO" id="GO:0005829">
    <property type="term" value="C:cytosol"/>
    <property type="evidence" value="ECO:0007669"/>
    <property type="project" value="TreeGrafter"/>
</dbReference>
<feature type="binding site" evidence="8">
    <location>
        <position position="247"/>
    </location>
    <ligand>
        <name>shikimate</name>
        <dbReference type="ChEBI" id="CHEBI:36208"/>
    </ligand>
</feature>
<dbReference type="InterPro" id="IPR046346">
    <property type="entry name" value="Aminoacid_DH-like_N_sf"/>
</dbReference>
<dbReference type="NCBIfam" id="TIGR00507">
    <property type="entry name" value="aroE"/>
    <property type="match status" value="1"/>
</dbReference>
<dbReference type="GO" id="GO:0009073">
    <property type="term" value="P:aromatic amino acid family biosynthetic process"/>
    <property type="evidence" value="ECO:0007669"/>
    <property type="project" value="UniProtKB-KW"/>
</dbReference>
<comment type="function">
    <text evidence="8">Involved in the biosynthesis of the chorismate, which leads to the biosynthesis of aromatic amino acids. Catalyzes the reversible NADPH linked reduction of 3-dehydroshikimate (DHSA) to yield shikimate (SA).</text>
</comment>
<dbReference type="Pfam" id="PF01488">
    <property type="entry name" value="Shikimate_DH"/>
    <property type="match status" value="1"/>
</dbReference>
<comment type="catalytic activity">
    <reaction evidence="7 8">
        <text>shikimate + NADP(+) = 3-dehydroshikimate + NADPH + H(+)</text>
        <dbReference type="Rhea" id="RHEA:17737"/>
        <dbReference type="ChEBI" id="CHEBI:15378"/>
        <dbReference type="ChEBI" id="CHEBI:16630"/>
        <dbReference type="ChEBI" id="CHEBI:36208"/>
        <dbReference type="ChEBI" id="CHEBI:57783"/>
        <dbReference type="ChEBI" id="CHEBI:58349"/>
        <dbReference type="EC" id="1.1.1.25"/>
    </reaction>
</comment>
<feature type="binding site" evidence="8">
    <location>
        <position position="62"/>
    </location>
    <ligand>
        <name>shikimate</name>
        <dbReference type="ChEBI" id="CHEBI:36208"/>
    </ligand>
</feature>
<feature type="domain" description="Shikimate dehydrogenase substrate binding N-terminal" evidence="10">
    <location>
        <begin position="7"/>
        <end position="89"/>
    </location>
</feature>
<feature type="binding site" evidence="8">
    <location>
        <position position="78"/>
    </location>
    <ligand>
        <name>NADP(+)</name>
        <dbReference type="ChEBI" id="CHEBI:58349"/>
    </ligand>
</feature>
<gene>
    <name evidence="8 12" type="primary">aroE</name>
    <name evidence="12" type="ORF">FZC76_07710</name>
</gene>
<dbReference type="OrthoDB" id="9792692at2"/>
<dbReference type="UniPathway" id="UPA00053">
    <property type="reaction ID" value="UER00087"/>
</dbReference>
<dbReference type="GO" id="GO:0019632">
    <property type="term" value="P:shikimate metabolic process"/>
    <property type="evidence" value="ECO:0007669"/>
    <property type="project" value="InterPro"/>
</dbReference>
<dbReference type="InterPro" id="IPR022893">
    <property type="entry name" value="Shikimate_DH_fam"/>
</dbReference>
<keyword evidence="5 8" id="KW-0560">Oxidoreductase</keyword>
<feature type="binding site" evidence="8">
    <location>
        <position position="102"/>
    </location>
    <ligand>
        <name>shikimate</name>
        <dbReference type="ChEBI" id="CHEBI:36208"/>
    </ligand>
</feature>
<dbReference type="CDD" id="cd01065">
    <property type="entry name" value="NAD_bind_Shikimate_DH"/>
    <property type="match status" value="1"/>
</dbReference>
<dbReference type="PANTHER" id="PTHR21089:SF1">
    <property type="entry name" value="BIFUNCTIONAL 3-DEHYDROQUINATE DEHYDRATASE_SHIKIMATE DEHYDROGENASE, CHLOROPLASTIC"/>
    <property type="match status" value="1"/>
</dbReference>
<dbReference type="NCBIfam" id="NF001319">
    <property type="entry name" value="PRK00258.3-3"/>
    <property type="match status" value="1"/>
</dbReference>
<organism evidence="12 13">
    <name type="scientific">Sutcliffiella horikoshii</name>
    <dbReference type="NCBI Taxonomy" id="79883"/>
    <lineage>
        <taxon>Bacteria</taxon>
        <taxon>Bacillati</taxon>
        <taxon>Bacillota</taxon>
        <taxon>Bacilli</taxon>
        <taxon>Bacillales</taxon>
        <taxon>Bacillaceae</taxon>
        <taxon>Sutcliffiella</taxon>
    </lineage>
</organism>
<feature type="binding site" evidence="8">
    <location>
        <position position="217"/>
    </location>
    <ligand>
        <name>NADP(+)</name>
        <dbReference type="ChEBI" id="CHEBI:58349"/>
    </ligand>
</feature>
<feature type="binding site" evidence="8">
    <location>
        <begin position="15"/>
        <end position="17"/>
    </location>
    <ligand>
        <name>shikimate</name>
        <dbReference type="ChEBI" id="CHEBI:36208"/>
    </ligand>
</feature>
<feature type="active site" description="Proton acceptor" evidence="8">
    <location>
        <position position="66"/>
    </location>
</feature>
<evidence type="ECO:0000256" key="8">
    <source>
        <dbReference type="HAMAP-Rule" id="MF_00222"/>
    </source>
</evidence>
<comment type="similarity">
    <text evidence="8">Belongs to the shikimate dehydrogenase family.</text>
</comment>
<feature type="binding site" evidence="8">
    <location>
        <position position="240"/>
    </location>
    <ligand>
        <name>NADP(+)</name>
        <dbReference type="ChEBI" id="CHEBI:58349"/>
    </ligand>
</feature>
<evidence type="ECO:0000313" key="12">
    <source>
        <dbReference type="EMBL" id="TYS68817.1"/>
    </source>
</evidence>
<evidence type="ECO:0000256" key="5">
    <source>
        <dbReference type="ARBA" id="ARBA00023002"/>
    </source>
</evidence>
<evidence type="ECO:0000256" key="6">
    <source>
        <dbReference type="ARBA" id="ARBA00023141"/>
    </source>
</evidence>
<feature type="binding site" evidence="8">
    <location>
        <position position="219"/>
    </location>
    <ligand>
        <name>shikimate</name>
        <dbReference type="ChEBI" id="CHEBI:36208"/>
    </ligand>
</feature>
<feature type="binding site" evidence="8">
    <location>
        <begin position="125"/>
        <end position="129"/>
    </location>
    <ligand>
        <name>NADP(+)</name>
        <dbReference type="ChEBI" id="CHEBI:58349"/>
    </ligand>
</feature>
<feature type="binding site" evidence="8">
    <location>
        <begin position="149"/>
        <end position="154"/>
    </location>
    <ligand>
        <name>NADP(+)</name>
        <dbReference type="ChEBI" id="CHEBI:58349"/>
    </ligand>
</feature>
<feature type="binding site" evidence="8">
    <location>
        <position position="87"/>
    </location>
    <ligand>
        <name>shikimate</name>
        <dbReference type="ChEBI" id="CHEBI:36208"/>
    </ligand>
</feature>
<dbReference type="GO" id="GO:0009423">
    <property type="term" value="P:chorismate biosynthetic process"/>
    <property type="evidence" value="ECO:0007669"/>
    <property type="project" value="UniProtKB-UniRule"/>
</dbReference>
<dbReference type="GO" id="GO:0004764">
    <property type="term" value="F:shikimate 3-dehydrogenase (NADP+) activity"/>
    <property type="evidence" value="ECO:0007669"/>
    <property type="project" value="UniProtKB-UniRule"/>
</dbReference>
<dbReference type="Pfam" id="PF18317">
    <property type="entry name" value="SDH_C"/>
    <property type="match status" value="1"/>
</dbReference>
<evidence type="ECO:0000259" key="10">
    <source>
        <dbReference type="Pfam" id="PF08501"/>
    </source>
</evidence>
<accession>A0A5D4SZJ3</accession>
<dbReference type="EMBL" id="VTEV01000003">
    <property type="protein sequence ID" value="TYS68817.1"/>
    <property type="molecule type" value="Genomic_DNA"/>
</dbReference>
<evidence type="ECO:0000256" key="3">
    <source>
        <dbReference type="ARBA" id="ARBA00022605"/>
    </source>
</evidence>
<dbReference type="PANTHER" id="PTHR21089">
    <property type="entry name" value="SHIKIMATE DEHYDROGENASE"/>
    <property type="match status" value="1"/>
</dbReference>
<evidence type="ECO:0000256" key="1">
    <source>
        <dbReference type="ARBA" id="ARBA00004871"/>
    </source>
</evidence>
<dbReference type="SUPFAM" id="SSF51735">
    <property type="entry name" value="NAD(P)-binding Rossmann-fold domains"/>
    <property type="match status" value="1"/>
</dbReference>
<dbReference type="RefSeq" id="WP_148987671.1">
    <property type="nucleotide sequence ID" value="NZ_VTEV01000003.1"/>
</dbReference>
<dbReference type="InterPro" id="IPR041121">
    <property type="entry name" value="SDH_C"/>
</dbReference>
<dbReference type="FunFam" id="3.40.50.10860:FF:000004">
    <property type="entry name" value="Quinate/shikimate dehydrogenase"/>
    <property type="match status" value="1"/>
</dbReference>
<dbReference type="InterPro" id="IPR013708">
    <property type="entry name" value="Shikimate_DH-bd_N"/>
</dbReference>
<dbReference type="Pfam" id="PF08501">
    <property type="entry name" value="Shikimate_dh_N"/>
    <property type="match status" value="1"/>
</dbReference>